<feature type="transmembrane region" description="Helical" evidence="6">
    <location>
        <begin position="391"/>
        <end position="409"/>
    </location>
</feature>
<proteinExistence type="predicted"/>
<dbReference type="Gene3D" id="1.20.1250.20">
    <property type="entry name" value="MFS general substrate transporter like domains"/>
    <property type="match status" value="1"/>
</dbReference>
<feature type="transmembrane region" description="Helical" evidence="6">
    <location>
        <begin position="6"/>
        <end position="24"/>
    </location>
</feature>
<evidence type="ECO:0000256" key="6">
    <source>
        <dbReference type="SAM" id="Phobius"/>
    </source>
</evidence>
<dbReference type="PROSITE" id="PS50850">
    <property type="entry name" value="MFS"/>
    <property type="match status" value="1"/>
</dbReference>
<evidence type="ECO:0000313" key="8">
    <source>
        <dbReference type="EMBL" id="KAA1156357.1"/>
    </source>
</evidence>
<dbReference type="PANTHER" id="PTHR43124">
    <property type="entry name" value="PURINE EFFLUX PUMP PBUE"/>
    <property type="match status" value="1"/>
</dbReference>
<dbReference type="Pfam" id="PF07690">
    <property type="entry name" value="MFS_1"/>
    <property type="match status" value="1"/>
</dbReference>
<feature type="transmembrane region" description="Helical" evidence="6">
    <location>
        <begin position="104"/>
        <end position="123"/>
    </location>
</feature>
<comment type="caution">
    <text evidence="8">The sequence shown here is derived from an EMBL/GenBank/DDBJ whole genome shotgun (WGS) entry which is preliminary data.</text>
</comment>
<evidence type="ECO:0000313" key="9">
    <source>
        <dbReference type="Proteomes" id="UP000324162"/>
    </source>
</evidence>
<dbReference type="Proteomes" id="UP000324162">
    <property type="component" value="Unassembled WGS sequence"/>
</dbReference>
<comment type="subcellular location">
    <subcellularLocation>
        <location evidence="1">Cell membrane</location>
        <topology evidence="1">Multi-pass membrane protein</topology>
    </subcellularLocation>
</comment>
<organism evidence="8 9">
    <name type="scientific">Pseudoalteromonas fuliginea</name>
    <dbReference type="NCBI Taxonomy" id="1872678"/>
    <lineage>
        <taxon>Bacteria</taxon>
        <taxon>Pseudomonadati</taxon>
        <taxon>Pseudomonadota</taxon>
        <taxon>Gammaproteobacteria</taxon>
        <taxon>Alteromonadales</taxon>
        <taxon>Pseudoalteromonadaceae</taxon>
        <taxon>Pseudoalteromonas</taxon>
    </lineage>
</organism>
<dbReference type="RefSeq" id="WP_149615305.1">
    <property type="nucleotide sequence ID" value="NZ_SEUK01000056.1"/>
</dbReference>
<feature type="transmembrane region" description="Helical" evidence="6">
    <location>
        <begin position="324"/>
        <end position="347"/>
    </location>
</feature>
<dbReference type="SUPFAM" id="SSF103473">
    <property type="entry name" value="MFS general substrate transporter"/>
    <property type="match status" value="1"/>
</dbReference>
<feature type="transmembrane region" description="Helical" evidence="6">
    <location>
        <begin position="76"/>
        <end position="97"/>
    </location>
</feature>
<sequence>MFTYFTVAFIYVFHINFKGFFMTSDVTSASSQLNRTAILLVLALGTFILGLSEFSMMPMLPLISETFGSTPSQSGYAISAYAIGVVVGAPILMLTTANMRKRKALLIFISLMFVSNGLSAMATSLEQLVIFRFLSGLPHGAYFGAAILLASDIAPKGKRASFMSKVFMGLTVATIVGVPVVTLVGQNLSWRYCLAGAAVLAFIAFIFVYKVVPNIDNAKPSNLLNEFGVLKNKLVWSILGIVIIGFGGVFCIYTYIADTILVVTKTAPYTISIAMVMFGIGCTLGNYVLGKAADKSAIKTTGLALVCTIVFAFAYVTASHNIWALYAVIFFIGCSVGLATLIQTLLMDVAPEGHAMIGALVQCAFNTANAIGPWVGGIAIAQGAAPNQTGYVAAALFLGGLGMWLLSYLQLNKQQPTAQAASYSNPQ</sequence>
<feature type="transmembrane region" description="Helical" evidence="6">
    <location>
        <begin position="162"/>
        <end position="183"/>
    </location>
</feature>
<evidence type="ECO:0000256" key="4">
    <source>
        <dbReference type="ARBA" id="ARBA00022989"/>
    </source>
</evidence>
<evidence type="ECO:0000256" key="3">
    <source>
        <dbReference type="ARBA" id="ARBA00022692"/>
    </source>
</evidence>
<dbReference type="PANTHER" id="PTHR43124:SF3">
    <property type="entry name" value="CHLORAMPHENICOL EFFLUX PUMP RV0191"/>
    <property type="match status" value="1"/>
</dbReference>
<dbReference type="AlphaFoldDB" id="A0AB73BB01"/>
<feature type="transmembrane region" description="Helical" evidence="6">
    <location>
        <begin position="233"/>
        <end position="256"/>
    </location>
</feature>
<keyword evidence="3 6" id="KW-0812">Transmembrane</keyword>
<keyword evidence="5 6" id="KW-0472">Membrane</keyword>
<dbReference type="InterPro" id="IPR011701">
    <property type="entry name" value="MFS"/>
</dbReference>
<dbReference type="InterPro" id="IPR020846">
    <property type="entry name" value="MFS_dom"/>
</dbReference>
<dbReference type="InterPro" id="IPR036259">
    <property type="entry name" value="MFS_trans_sf"/>
</dbReference>
<protein>
    <submittedName>
        <fullName evidence="8">MFS transporter</fullName>
    </submittedName>
</protein>
<keyword evidence="4 6" id="KW-1133">Transmembrane helix</keyword>
<feature type="transmembrane region" description="Helical" evidence="6">
    <location>
        <begin position="301"/>
        <end position="318"/>
    </location>
</feature>
<evidence type="ECO:0000259" key="7">
    <source>
        <dbReference type="PROSITE" id="PS50850"/>
    </source>
</evidence>
<evidence type="ECO:0000256" key="5">
    <source>
        <dbReference type="ARBA" id="ARBA00023136"/>
    </source>
</evidence>
<feature type="transmembrane region" description="Helical" evidence="6">
    <location>
        <begin position="129"/>
        <end position="150"/>
    </location>
</feature>
<feature type="transmembrane region" description="Helical" evidence="6">
    <location>
        <begin position="359"/>
        <end position="385"/>
    </location>
</feature>
<dbReference type="InterPro" id="IPR050189">
    <property type="entry name" value="MFS_Efflux_Transporters"/>
</dbReference>
<dbReference type="GO" id="GO:0022857">
    <property type="term" value="F:transmembrane transporter activity"/>
    <property type="evidence" value="ECO:0007669"/>
    <property type="project" value="InterPro"/>
</dbReference>
<feature type="transmembrane region" description="Helical" evidence="6">
    <location>
        <begin position="36"/>
        <end position="56"/>
    </location>
</feature>
<dbReference type="CDD" id="cd17324">
    <property type="entry name" value="MFS_NepI_like"/>
    <property type="match status" value="1"/>
</dbReference>
<name>A0AB73BB01_9GAMM</name>
<feature type="transmembrane region" description="Helical" evidence="6">
    <location>
        <begin position="189"/>
        <end position="212"/>
    </location>
</feature>
<keyword evidence="2" id="KW-1003">Cell membrane</keyword>
<feature type="transmembrane region" description="Helical" evidence="6">
    <location>
        <begin position="268"/>
        <end position="289"/>
    </location>
</feature>
<evidence type="ECO:0000256" key="2">
    <source>
        <dbReference type="ARBA" id="ARBA00022475"/>
    </source>
</evidence>
<dbReference type="GO" id="GO:0005886">
    <property type="term" value="C:plasma membrane"/>
    <property type="evidence" value="ECO:0007669"/>
    <property type="project" value="UniProtKB-SubCell"/>
</dbReference>
<evidence type="ECO:0000256" key="1">
    <source>
        <dbReference type="ARBA" id="ARBA00004651"/>
    </source>
</evidence>
<feature type="domain" description="Major facilitator superfamily (MFS) profile" evidence="7">
    <location>
        <begin position="38"/>
        <end position="412"/>
    </location>
</feature>
<dbReference type="EMBL" id="SEUK01000056">
    <property type="protein sequence ID" value="KAA1156357.1"/>
    <property type="molecule type" value="Genomic_DNA"/>
</dbReference>
<accession>A0AB73BB01</accession>
<reference evidence="8 9" key="1">
    <citation type="submission" date="2019-01" db="EMBL/GenBank/DDBJ databases">
        <title>Genome sequences of marine Pseudoalteromonas species.</title>
        <authorList>
            <person name="Boraston A.B."/>
            <person name="Hehemann J.-H."/>
            <person name="Vickers C.J."/>
            <person name="Salama-Alber O."/>
            <person name="Abe K."/>
            <person name="Hettle A.J."/>
        </authorList>
    </citation>
    <scope>NUCLEOTIDE SEQUENCE [LARGE SCALE GENOMIC DNA]</scope>
    <source>
        <strain evidence="8 9">PS42</strain>
    </source>
</reference>
<gene>
    <name evidence="8" type="ORF">EU508_19925</name>
</gene>